<comment type="caution">
    <text evidence="6">The sequence shown here is derived from an EMBL/GenBank/DDBJ whole genome shotgun (WGS) entry which is preliminary data.</text>
</comment>
<dbReference type="PANTHER" id="PTHR28263:SF1">
    <property type="entry name" value="GOLGI TO ER TRAFFIC PROTEIN 2"/>
    <property type="match status" value="1"/>
</dbReference>
<feature type="transmembrane region" description="Helical" evidence="5">
    <location>
        <begin position="255"/>
        <end position="275"/>
    </location>
</feature>
<name>A0ABQ8KH42_9APHY</name>
<dbReference type="Pfam" id="PF08690">
    <property type="entry name" value="GET2"/>
    <property type="match status" value="1"/>
</dbReference>
<dbReference type="Proteomes" id="UP000814176">
    <property type="component" value="Unassembled WGS sequence"/>
</dbReference>
<feature type="transmembrane region" description="Helical" evidence="5">
    <location>
        <begin position="287"/>
        <end position="305"/>
    </location>
</feature>
<evidence type="ECO:0000256" key="4">
    <source>
        <dbReference type="SAM" id="MobiDB-lite"/>
    </source>
</evidence>
<evidence type="ECO:0000313" key="7">
    <source>
        <dbReference type="Proteomes" id="UP000814176"/>
    </source>
</evidence>
<organism evidence="6 7">
    <name type="scientific">Rhodofomes roseus</name>
    <dbReference type="NCBI Taxonomy" id="34475"/>
    <lineage>
        <taxon>Eukaryota</taxon>
        <taxon>Fungi</taxon>
        <taxon>Dikarya</taxon>
        <taxon>Basidiomycota</taxon>
        <taxon>Agaricomycotina</taxon>
        <taxon>Agaricomycetes</taxon>
        <taxon>Polyporales</taxon>
        <taxon>Rhodofomes</taxon>
    </lineage>
</organism>
<accession>A0ABQ8KH42</accession>
<dbReference type="RefSeq" id="XP_047778896.1">
    <property type="nucleotide sequence ID" value="XM_047919178.1"/>
</dbReference>
<feature type="compositionally biased region" description="Low complexity" evidence="4">
    <location>
        <begin position="63"/>
        <end position="77"/>
    </location>
</feature>
<dbReference type="PANTHER" id="PTHR28263">
    <property type="entry name" value="GOLGI TO ER TRAFFIC PROTEIN 2"/>
    <property type="match status" value="1"/>
</dbReference>
<protein>
    <submittedName>
        <fullName evidence="6">Uncharacterized protein</fullName>
    </submittedName>
</protein>
<keyword evidence="3 5" id="KW-0472">Membrane</keyword>
<evidence type="ECO:0000256" key="3">
    <source>
        <dbReference type="ARBA" id="ARBA00023136"/>
    </source>
</evidence>
<proteinExistence type="predicted"/>
<feature type="transmembrane region" description="Helical" evidence="5">
    <location>
        <begin position="226"/>
        <end position="243"/>
    </location>
</feature>
<dbReference type="GeneID" id="71999910"/>
<feature type="region of interest" description="Disordered" evidence="4">
    <location>
        <begin position="1"/>
        <end position="100"/>
    </location>
</feature>
<dbReference type="EMBL" id="JADCUA010000010">
    <property type="protein sequence ID" value="KAH9836658.1"/>
    <property type="molecule type" value="Genomic_DNA"/>
</dbReference>
<evidence type="ECO:0000256" key="1">
    <source>
        <dbReference type="ARBA" id="ARBA00022692"/>
    </source>
</evidence>
<keyword evidence="2 5" id="KW-1133">Transmembrane helix</keyword>
<reference evidence="6 7" key="1">
    <citation type="journal article" date="2021" name="Environ. Microbiol.">
        <title>Gene family expansions and transcriptome signatures uncover fungal adaptations to wood decay.</title>
        <authorList>
            <person name="Hage H."/>
            <person name="Miyauchi S."/>
            <person name="Viragh M."/>
            <person name="Drula E."/>
            <person name="Min B."/>
            <person name="Chaduli D."/>
            <person name="Navarro D."/>
            <person name="Favel A."/>
            <person name="Norest M."/>
            <person name="Lesage-Meessen L."/>
            <person name="Balint B."/>
            <person name="Merenyi Z."/>
            <person name="de Eugenio L."/>
            <person name="Morin E."/>
            <person name="Martinez A.T."/>
            <person name="Baldrian P."/>
            <person name="Stursova M."/>
            <person name="Martinez M.J."/>
            <person name="Novotny C."/>
            <person name="Magnuson J.K."/>
            <person name="Spatafora J.W."/>
            <person name="Maurice S."/>
            <person name="Pangilinan J."/>
            <person name="Andreopoulos W."/>
            <person name="LaButti K."/>
            <person name="Hundley H."/>
            <person name="Na H."/>
            <person name="Kuo A."/>
            <person name="Barry K."/>
            <person name="Lipzen A."/>
            <person name="Henrissat B."/>
            <person name="Riley R."/>
            <person name="Ahrendt S."/>
            <person name="Nagy L.G."/>
            <person name="Grigoriev I.V."/>
            <person name="Martin F."/>
            <person name="Rosso M.N."/>
        </authorList>
    </citation>
    <scope>NUCLEOTIDE SEQUENCE [LARGE SCALE GENOMIC DNA]</scope>
    <source>
        <strain evidence="6 7">CIRM-BRFM 1785</strain>
    </source>
</reference>
<gene>
    <name evidence="6" type="ORF">C8Q71DRAFT_53332</name>
</gene>
<dbReference type="InterPro" id="IPR028143">
    <property type="entry name" value="Get2/sif1"/>
</dbReference>
<evidence type="ECO:0000256" key="2">
    <source>
        <dbReference type="ARBA" id="ARBA00022989"/>
    </source>
</evidence>
<evidence type="ECO:0000313" key="6">
    <source>
        <dbReference type="EMBL" id="KAH9836658.1"/>
    </source>
</evidence>
<feature type="compositionally biased region" description="Basic and acidic residues" evidence="4">
    <location>
        <begin position="31"/>
        <end position="43"/>
    </location>
</feature>
<evidence type="ECO:0000256" key="5">
    <source>
        <dbReference type="SAM" id="Phobius"/>
    </source>
</evidence>
<sequence>MSSAAAKAEARRKAILARGGDRLARLTSSARGEDASAYLHDDPPLAPLPTNRPTLERFVGEETSMPRPTPTSTAAAPRPAPKPQAPGTRAGTQLPPAQEEQMRQFREAFAAAAGGSFPSLPSTAPGEDPLAAMMASMSQPGGMPGMSGIPQQKVAAAKPKTRLQKLLPFVHLTAAWMLLMYFVFWREPEAFESRTHRLLSDDVWRRWAELGWKSPSDGWGVQPVPFFWAFTALTLALHSWRIFSRVDAPQLPMLLALALPHLPPPFPSIITNGLAYLKIGSVFLDDIAGLLVGIGLFIWIAALIAT</sequence>
<feature type="transmembrane region" description="Helical" evidence="5">
    <location>
        <begin position="166"/>
        <end position="184"/>
    </location>
</feature>
<keyword evidence="7" id="KW-1185">Reference proteome</keyword>
<keyword evidence="1 5" id="KW-0812">Transmembrane</keyword>